<keyword evidence="2" id="KW-0732">Signal</keyword>
<dbReference type="InParanoid" id="C8V275"/>
<accession>C8V275</accession>
<dbReference type="GeneID" id="74897099"/>
<organism evidence="3 4">
    <name type="scientific">Emericella nidulans (strain FGSC A4 / ATCC 38163 / CBS 112.46 / NRRL 194 / M139)</name>
    <name type="common">Aspergillus nidulans</name>
    <dbReference type="NCBI Taxonomy" id="227321"/>
    <lineage>
        <taxon>Eukaryota</taxon>
        <taxon>Fungi</taxon>
        <taxon>Dikarya</taxon>
        <taxon>Ascomycota</taxon>
        <taxon>Pezizomycotina</taxon>
        <taxon>Eurotiomycetes</taxon>
        <taxon>Eurotiomycetidae</taxon>
        <taxon>Eurotiales</taxon>
        <taxon>Aspergillaceae</taxon>
        <taxon>Aspergillus</taxon>
        <taxon>Aspergillus subgen. Nidulantes</taxon>
    </lineage>
</organism>
<name>C8V275_EMENI</name>
<dbReference type="RefSeq" id="XP_050467169.1">
    <property type="nucleotide sequence ID" value="XM_050611114.1"/>
</dbReference>
<reference evidence="4" key="2">
    <citation type="journal article" date="2009" name="Fungal Genet. Biol.">
        <title>The 2008 update of the Aspergillus nidulans genome annotation: a community effort.</title>
        <authorList>
            <person name="Wortman J.R."/>
            <person name="Gilsenan J.M."/>
            <person name="Joardar V."/>
            <person name="Deegan J."/>
            <person name="Clutterbuck J."/>
            <person name="Andersen M.R."/>
            <person name="Archer D."/>
            <person name="Bencina M."/>
            <person name="Braus G."/>
            <person name="Coutinho P."/>
            <person name="von Dohren H."/>
            <person name="Doonan J."/>
            <person name="Driessen A.J."/>
            <person name="Durek P."/>
            <person name="Espeso E."/>
            <person name="Fekete E."/>
            <person name="Flipphi M."/>
            <person name="Estrada C.G."/>
            <person name="Geysens S."/>
            <person name="Goldman G."/>
            <person name="de Groot P.W."/>
            <person name="Hansen K."/>
            <person name="Harris S.D."/>
            <person name="Heinekamp T."/>
            <person name="Helmstaedt K."/>
            <person name="Henrissat B."/>
            <person name="Hofmann G."/>
            <person name="Homan T."/>
            <person name="Horio T."/>
            <person name="Horiuchi H."/>
            <person name="James S."/>
            <person name="Jones M."/>
            <person name="Karaffa L."/>
            <person name="Karanyi Z."/>
            <person name="Kato M."/>
            <person name="Keller N."/>
            <person name="Kelly D.E."/>
            <person name="Kiel J.A."/>
            <person name="Kim J.M."/>
            <person name="van der Klei I.J."/>
            <person name="Klis F.M."/>
            <person name="Kovalchuk A."/>
            <person name="Krasevec N."/>
            <person name="Kubicek C.P."/>
            <person name="Liu B."/>
            <person name="Maccabe A."/>
            <person name="Meyer V."/>
            <person name="Mirabito P."/>
            <person name="Miskei M."/>
            <person name="Mos M."/>
            <person name="Mullins J."/>
            <person name="Nelson D.R."/>
            <person name="Nielsen J."/>
            <person name="Oakley B.R."/>
            <person name="Osmani S.A."/>
            <person name="Pakula T."/>
            <person name="Paszewski A."/>
            <person name="Paulsen I."/>
            <person name="Pilsyk S."/>
            <person name="Pocsi I."/>
            <person name="Punt P.J."/>
            <person name="Ram A.F."/>
            <person name="Ren Q."/>
            <person name="Robellet X."/>
            <person name="Robson G."/>
            <person name="Seiboth B."/>
            <person name="van Solingen P."/>
            <person name="Specht T."/>
            <person name="Sun J."/>
            <person name="Taheri-Talesh N."/>
            <person name="Takeshita N."/>
            <person name="Ussery D."/>
            <person name="vanKuyk P.A."/>
            <person name="Visser H."/>
            <person name="van de Vondervoort P.J."/>
            <person name="de Vries R.P."/>
            <person name="Walton J."/>
            <person name="Xiang X."/>
            <person name="Xiong Y."/>
            <person name="Zeng A.P."/>
            <person name="Brandt B.W."/>
            <person name="Cornell M.J."/>
            <person name="van den Hondel C.A."/>
            <person name="Visser J."/>
            <person name="Oliver S.G."/>
            <person name="Turner G."/>
        </authorList>
    </citation>
    <scope>GENOME REANNOTATION</scope>
    <source>
        <strain evidence="4">FGSC A4 / ATCC 38163 / CBS 112.46 / NRRL 194 / M139</strain>
    </source>
</reference>
<keyword evidence="4" id="KW-1185">Reference proteome</keyword>
<dbReference type="EMBL" id="BN001301">
    <property type="protein sequence ID" value="CBF71455.1"/>
    <property type="molecule type" value="Genomic_DNA"/>
</dbReference>
<feature type="region of interest" description="Disordered" evidence="1">
    <location>
        <begin position="61"/>
        <end position="88"/>
    </location>
</feature>
<sequence>MRFDISSVVTSVLVLATCSLAYPSQPSPSDAAITVNGALVTLPVEAVNALQQAFASAYAPRSDPGLAKRQNLVNPAPATTETRDESDP</sequence>
<dbReference type="VEuPathDB" id="FungiDB:AN11527"/>
<dbReference type="KEGG" id="ani:ANIA_11527"/>
<protein>
    <submittedName>
        <fullName evidence="3">Uncharacterized protein</fullName>
    </submittedName>
</protein>
<reference evidence="4" key="1">
    <citation type="journal article" date="2005" name="Nature">
        <title>Sequencing of Aspergillus nidulans and comparative analysis with A. fumigatus and A. oryzae.</title>
        <authorList>
            <person name="Galagan J.E."/>
            <person name="Calvo S.E."/>
            <person name="Cuomo C."/>
            <person name="Ma L.J."/>
            <person name="Wortman J.R."/>
            <person name="Batzoglou S."/>
            <person name="Lee S.I."/>
            <person name="Basturkmen M."/>
            <person name="Spevak C.C."/>
            <person name="Clutterbuck J."/>
            <person name="Kapitonov V."/>
            <person name="Jurka J."/>
            <person name="Scazzocchio C."/>
            <person name="Farman M."/>
            <person name="Butler J."/>
            <person name="Purcell S."/>
            <person name="Harris S."/>
            <person name="Braus G.H."/>
            <person name="Draht O."/>
            <person name="Busch S."/>
            <person name="D'Enfert C."/>
            <person name="Bouchier C."/>
            <person name="Goldman G.H."/>
            <person name="Bell-Pedersen D."/>
            <person name="Griffiths-Jones S."/>
            <person name="Doonan J.H."/>
            <person name="Yu J."/>
            <person name="Vienken K."/>
            <person name="Pain A."/>
            <person name="Freitag M."/>
            <person name="Selker E.U."/>
            <person name="Archer D.B."/>
            <person name="Penalva M.A."/>
            <person name="Oakley B.R."/>
            <person name="Momany M."/>
            <person name="Tanaka T."/>
            <person name="Kumagai T."/>
            <person name="Asai K."/>
            <person name="Machida M."/>
            <person name="Nierman W.C."/>
            <person name="Denning D.W."/>
            <person name="Caddick M."/>
            <person name="Hynes M."/>
            <person name="Paoletti M."/>
            <person name="Fischer R."/>
            <person name="Miller B."/>
            <person name="Dyer P."/>
            <person name="Sachs M.S."/>
            <person name="Osmani S.A."/>
            <person name="Birren B.W."/>
        </authorList>
    </citation>
    <scope>NUCLEOTIDE SEQUENCE [LARGE SCALE GENOMIC DNA]</scope>
    <source>
        <strain evidence="4">FGSC A4 / ATCC 38163 / CBS 112.46 / NRRL 194 / M139</strain>
    </source>
</reference>
<gene>
    <name evidence="3" type="ORF">ANIA_11527</name>
</gene>
<proteinExistence type="predicted"/>
<evidence type="ECO:0000256" key="2">
    <source>
        <dbReference type="SAM" id="SignalP"/>
    </source>
</evidence>
<evidence type="ECO:0000313" key="4">
    <source>
        <dbReference type="Proteomes" id="UP000000560"/>
    </source>
</evidence>
<feature type="chain" id="PRO_5002993546" evidence="2">
    <location>
        <begin position="22"/>
        <end position="88"/>
    </location>
</feature>
<dbReference type="AlphaFoldDB" id="C8V275"/>
<feature type="signal peptide" evidence="2">
    <location>
        <begin position="1"/>
        <end position="21"/>
    </location>
</feature>
<feature type="compositionally biased region" description="Polar residues" evidence="1">
    <location>
        <begin position="71"/>
        <end position="80"/>
    </location>
</feature>
<dbReference type="HOGENOM" id="CLU_2469065_0_0_1"/>
<evidence type="ECO:0000256" key="1">
    <source>
        <dbReference type="SAM" id="MobiDB-lite"/>
    </source>
</evidence>
<evidence type="ECO:0000313" key="3">
    <source>
        <dbReference type="EMBL" id="CBF71455.1"/>
    </source>
</evidence>
<dbReference type="Proteomes" id="UP000000560">
    <property type="component" value="Chromosome I"/>
</dbReference>